<keyword evidence="6" id="KW-1185">Reference proteome</keyword>
<accession>A0A835IXU0</accession>
<dbReference type="PROSITE" id="PS00375">
    <property type="entry name" value="UDPGT"/>
    <property type="match status" value="1"/>
</dbReference>
<evidence type="ECO:0000256" key="3">
    <source>
        <dbReference type="RuleBase" id="RU003718"/>
    </source>
</evidence>
<dbReference type="GO" id="GO:0080044">
    <property type="term" value="F:quercetin 7-O-glucosyltransferase activity"/>
    <property type="evidence" value="ECO:0007669"/>
    <property type="project" value="TreeGrafter"/>
</dbReference>
<evidence type="ECO:0000256" key="4">
    <source>
        <dbReference type="RuleBase" id="RU362057"/>
    </source>
</evidence>
<dbReference type="GO" id="GO:0080043">
    <property type="term" value="F:quercetin 3-O-glucosyltransferase activity"/>
    <property type="evidence" value="ECO:0007669"/>
    <property type="project" value="TreeGrafter"/>
</dbReference>
<dbReference type="CDD" id="cd03784">
    <property type="entry name" value="GT1_Gtf-like"/>
    <property type="match status" value="1"/>
</dbReference>
<sequence>MEKGQKAHVLVLPFPAQGHINPMLEFSKRLVSKGVKATLVITKFISKSMQHHAESDTVGVEMISDGYDDGGCADAEAYLTSFETVGSQSLSELVKRQESCGYPVSCMVYDAFFPWALEVAKGCGIFGATFFTQSCAVNNIYYHLNDKYTETPTTDSLVTIPGLPPLKPLDLPSFFFVVGSYPAYFKMFLNQYINIEKADWIFVNTFQELEVEIQQFPVSIPGLPPLKPSDLRFFCVIESYPAYLKMVLNQYSNVEKAYWIFVITFKELKVEVVEWMGKQFPIRTIGPTVPSMYLDKRIEDDTDYGLNLYKPDSSICMSWLNNKAVGSVVYVSFGSMAALGIEQMEELACGLKWSDYHFLWVVRASEEDKLPIKFKEDASEKGLIVRWSPQLDVLAHQALGCFVTHCGWNSVLEALSFGVPMVGIPQWTDQTTNSKFVHDIWGVGIRASADEKGIVKREEVEHCIRQVTEGEKSAEIKKNAIKWRKLAKEAMDEGGSSDKNFDEFVSKLI</sequence>
<evidence type="ECO:0000256" key="1">
    <source>
        <dbReference type="ARBA" id="ARBA00009995"/>
    </source>
</evidence>
<dbReference type="FunFam" id="3.40.50.2000:FF:000019">
    <property type="entry name" value="Glycosyltransferase"/>
    <property type="match status" value="1"/>
</dbReference>
<comment type="similarity">
    <text evidence="1 3">Belongs to the UDP-glycosyltransferase family.</text>
</comment>
<proteinExistence type="inferred from homology"/>
<comment type="caution">
    <text evidence="5">The sequence shown here is derived from an EMBL/GenBank/DDBJ whole genome shotgun (WGS) entry which is preliminary data.</text>
</comment>
<dbReference type="OrthoDB" id="5835829at2759"/>
<dbReference type="AlphaFoldDB" id="A0A835IXU0"/>
<dbReference type="Pfam" id="PF00201">
    <property type="entry name" value="UDPGT"/>
    <property type="match status" value="1"/>
</dbReference>
<evidence type="ECO:0000313" key="5">
    <source>
        <dbReference type="EMBL" id="KAF9625755.1"/>
    </source>
</evidence>
<dbReference type="PANTHER" id="PTHR11926:SF1553">
    <property type="entry name" value="GLYCOSYLTRANSFERASE"/>
    <property type="match status" value="1"/>
</dbReference>
<gene>
    <name evidence="5" type="ORF">IFM89_026872</name>
</gene>
<dbReference type="Proteomes" id="UP000631114">
    <property type="component" value="Unassembled WGS sequence"/>
</dbReference>
<keyword evidence="2 3" id="KW-0808">Transferase</keyword>
<keyword evidence="3" id="KW-0328">Glycosyltransferase</keyword>
<dbReference type="InterPro" id="IPR035595">
    <property type="entry name" value="UDP_glycos_trans_CS"/>
</dbReference>
<evidence type="ECO:0000313" key="6">
    <source>
        <dbReference type="Proteomes" id="UP000631114"/>
    </source>
</evidence>
<dbReference type="EC" id="2.4.1.-" evidence="4"/>
<dbReference type="Gene3D" id="3.40.50.2000">
    <property type="entry name" value="Glycogen Phosphorylase B"/>
    <property type="match status" value="3"/>
</dbReference>
<organism evidence="5 6">
    <name type="scientific">Coptis chinensis</name>
    <dbReference type="NCBI Taxonomy" id="261450"/>
    <lineage>
        <taxon>Eukaryota</taxon>
        <taxon>Viridiplantae</taxon>
        <taxon>Streptophyta</taxon>
        <taxon>Embryophyta</taxon>
        <taxon>Tracheophyta</taxon>
        <taxon>Spermatophyta</taxon>
        <taxon>Magnoliopsida</taxon>
        <taxon>Ranunculales</taxon>
        <taxon>Ranunculaceae</taxon>
        <taxon>Coptidoideae</taxon>
        <taxon>Coptis</taxon>
    </lineage>
</organism>
<name>A0A835IXU0_9MAGN</name>
<dbReference type="InterPro" id="IPR002213">
    <property type="entry name" value="UDP_glucos_trans"/>
</dbReference>
<protein>
    <recommendedName>
        <fullName evidence="4">Glycosyltransferase</fullName>
        <ecNumber evidence="4">2.4.1.-</ecNumber>
    </recommendedName>
</protein>
<dbReference type="EMBL" id="JADFTS010000001">
    <property type="protein sequence ID" value="KAF9625755.1"/>
    <property type="molecule type" value="Genomic_DNA"/>
</dbReference>
<evidence type="ECO:0000256" key="2">
    <source>
        <dbReference type="ARBA" id="ARBA00022679"/>
    </source>
</evidence>
<reference evidence="5 6" key="1">
    <citation type="submission" date="2020-10" db="EMBL/GenBank/DDBJ databases">
        <title>The Coptis chinensis genome and diversification of protoberbering-type alkaloids.</title>
        <authorList>
            <person name="Wang B."/>
            <person name="Shu S."/>
            <person name="Song C."/>
            <person name="Liu Y."/>
        </authorList>
    </citation>
    <scope>NUCLEOTIDE SEQUENCE [LARGE SCALE GENOMIC DNA]</scope>
    <source>
        <strain evidence="5">HL-2020</strain>
        <tissue evidence="5">Leaf</tissue>
    </source>
</reference>
<dbReference type="SUPFAM" id="SSF53756">
    <property type="entry name" value="UDP-Glycosyltransferase/glycogen phosphorylase"/>
    <property type="match status" value="2"/>
</dbReference>
<dbReference type="PANTHER" id="PTHR11926">
    <property type="entry name" value="GLUCOSYL/GLUCURONOSYL TRANSFERASES"/>
    <property type="match status" value="1"/>
</dbReference>